<dbReference type="EMBL" id="JAFNEN010000523">
    <property type="protein sequence ID" value="KAG8181279.1"/>
    <property type="molecule type" value="Genomic_DNA"/>
</dbReference>
<sequence length="129" mass="13491">MDPSFLGTGTISRPISNGTMTLRSGKTTMDPYLALGTGSIGRTIYIATITLQSGNATKNPLVLGTGSIGAQFLGTMTFGSGKATCTPSFLGTGTISRPISNGYDDPSVRKATMDPYPCFANGVHRSHYF</sequence>
<name>A0AAV6UAU3_9ARAC</name>
<comment type="caution">
    <text evidence="1">The sequence shown here is derived from an EMBL/GenBank/DDBJ whole genome shotgun (WGS) entry which is preliminary data.</text>
</comment>
<reference evidence="1 2" key="1">
    <citation type="journal article" date="2022" name="Nat. Ecol. Evol.">
        <title>A masculinizing supergene underlies an exaggerated male reproductive morph in a spider.</title>
        <authorList>
            <person name="Hendrickx F."/>
            <person name="De Corte Z."/>
            <person name="Sonet G."/>
            <person name="Van Belleghem S.M."/>
            <person name="Kostlbacher S."/>
            <person name="Vangestel C."/>
        </authorList>
    </citation>
    <scope>NUCLEOTIDE SEQUENCE [LARGE SCALE GENOMIC DNA]</scope>
    <source>
        <strain evidence="1">W744_W776</strain>
    </source>
</reference>
<evidence type="ECO:0000313" key="2">
    <source>
        <dbReference type="Proteomes" id="UP000827092"/>
    </source>
</evidence>
<dbReference type="Proteomes" id="UP000827092">
    <property type="component" value="Unassembled WGS sequence"/>
</dbReference>
<proteinExistence type="predicted"/>
<dbReference type="AlphaFoldDB" id="A0AAV6UAU3"/>
<keyword evidence="2" id="KW-1185">Reference proteome</keyword>
<protein>
    <submittedName>
        <fullName evidence="1">Uncharacterized protein</fullName>
    </submittedName>
</protein>
<organism evidence="1 2">
    <name type="scientific">Oedothorax gibbosus</name>
    <dbReference type="NCBI Taxonomy" id="931172"/>
    <lineage>
        <taxon>Eukaryota</taxon>
        <taxon>Metazoa</taxon>
        <taxon>Ecdysozoa</taxon>
        <taxon>Arthropoda</taxon>
        <taxon>Chelicerata</taxon>
        <taxon>Arachnida</taxon>
        <taxon>Araneae</taxon>
        <taxon>Araneomorphae</taxon>
        <taxon>Entelegynae</taxon>
        <taxon>Araneoidea</taxon>
        <taxon>Linyphiidae</taxon>
        <taxon>Erigoninae</taxon>
        <taxon>Oedothorax</taxon>
    </lineage>
</organism>
<gene>
    <name evidence="1" type="ORF">JTE90_022217</name>
</gene>
<evidence type="ECO:0000313" key="1">
    <source>
        <dbReference type="EMBL" id="KAG8181279.1"/>
    </source>
</evidence>
<accession>A0AAV6UAU3</accession>